<proteinExistence type="predicted"/>
<keyword evidence="2" id="KW-1185">Reference proteome</keyword>
<dbReference type="EMBL" id="BX294153">
    <property type="protein sequence ID" value="CAD79149.1"/>
    <property type="molecule type" value="Genomic_DNA"/>
</dbReference>
<sequence length="43" mass="4584">MKSIVESSWILSGEGGRSNVAGASSGSIHWELRLEAPVTLNKE</sequence>
<dbReference type="InParanoid" id="Q7UE99"/>
<protein>
    <submittedName>
        <fullName evidence="1">Uncharacterized protein</fullName>
    </submittedName>
</protein>
<evidence type="ECO:0000313" key="1">
    <source>
        <dbReference type="EMBL" id="CAD79149.1"/>
    </source>
</evidence>
<organism evidence="1 2">
    <name type="scientific">Rhodopirellula baltica (strain DSM 10527 / NCIMB 13988 / SH1)</name>
    <dbReference type="NCBI Taxonomy" id="243090"/>
    <lineage>
        <taxon>Bacteria</taxon>
        <taxon>Pseudomonadati</taxon>
        <taxon>Planctomycetota</taxon>
        <taxon>Planctomycetia</taxon>
        <taxon>Pirellulales</taxon>
        <taxon>Pirellulaceae</taxon>
        <taxon>Rhodopirellula</taxon>
    </lineage>
</organism>
<dbReference type="AlphaFoldDB" id="Q7UE99"/>
<accession>Q7UE99</accession>
<name>Q7UE99_RHOBA</name>
<dbReference type="KEGG" id="rba:RB11484"/>
<evidence type="ECO:0000313" key="2">
    <source>
        <dbReference type="Proteomes" id="UP000001025"/>
    </source>
</evidence>
<dbReference type="EnsemblBacteria" id="CAD79149">
    <property type="protein sequence ID" value="CAD79149"/>
    <property type="gene ID" value="RB11484"/>
</dbReference>
<gene>
    <name evidence="1" type="ordered locus">RB11484</name>
</gene>
<dbReference type="Proteomes" id="UP000001025">
    <property type="component" value="Chromosome"/>
</dbReference>
<dbReference type="HOGENOM" id="CLU_3238800_0_0_0"/>
<reference evidence="1 2" key="1">
    <citation type="journal article" date="2003" name="Proc. Natl. Acad. Sci. U.S.A.">
        <title>Complete genome sequence of the marine planctomycete Pirellula sp. strain 1.</title>
        <authorList>
            <person name="Gloeckner F.O."/>
            <person name="Kube M."/>
            <person name="Bauer M."/>
            <person name="Teeling H."/>
            <person name="Lombardot T."/>
            <person name="Ludwig W."/>
            <person name="Gade D."/>
            <person name="Beck A."/>
            <person name="Borzym K."/>
            <person name="Heitmann K."/>
            <person name="Rabus R."/>
            <person name="Schlesner H."/>
            <person name="Amann R."/>
            <person name="Reinhardt R."/>
        </authorList>
    </citation>
    <scope>NUCLEOTIDE SEQUENCE [LARGE SCALE GENOMIC DNA]</scope>
    <source>
        <strain evidence="2">DSM 10527 / NCIMB 13988 / SH1</strain>
    </source>
</reference>